<gene>
    <name evidence="8" type="primary">KATNA1</name>
    <name evidence="11" type="ORF">PAPYR_5349</name>
</gene>
<evidence type="ECO:0000256" key="8">
    <source>
        <dbReference type="HAMAP-Rule" id="MF_03023"/>
    </source>
</evidence>
<dbReference type="Gene3D" id="3.40.50.300">
    <property type="entry name" value="P-loop containing nucleotide triphosphate hydrolases"/>
    <property type="match status" value="1"/>
</dbReference>
<evidence type="ECO:0000256" key="1">
    <source>
        <dbReference type="ARBA" id="ARBA00004245"/>
    </source>
</evidence>
<feature type="region of interest" description="Disordered" evidence="9">
    <location>
        <begin position="71"/>
        <end position="244"/>
    </location>
</feature>
<dbReference type="Proteomes" id="UP001141327">
    <property type="component" value="Unassembled WGS sequence"/>
</dbReference>
<dbReference type="InterPro" id="IPR003959">
    <property type="entry name" value="ATPase_AAA_core"/>
</dbReference>
<reference evidence="11" key="1">
    <citation type="journal article" date="2022" name="bioRxiv">
        <title>Genomics of Preaxostyla Flagellates Illuminates Evolutionary Transitions and the Path Towards Mitochondrial Loss.</title>
        <authorList>
            <person name="Novak L.V.F."/>
            <person name="Treitli S.C."/>
            <person name="Pyrih J."/>
            <person name="Halakuc P."/>
            <person name="Pipaliya S.V."/>
            <person name="Vacek V."/>
            <person name="Brzon O."/>
            <person name="Soukal P."/>
            <person name="Eme L."/>
            <person name="Dacks J.B."/>
            <person name="Karnkowska A."/>
            <person name="Elias M."/>
            <person name="Hampl V."/>
        </authorList>
    </citation>
    <scope>NUCLEOTIDE SEQUENCE</scope>
    <source>
        <strain evidence="11">RCP-MX</strain>
    </source>
</reference>
<dbReference type="InterPro" id="IPR003960">
    <property type="entry name" value="ATPase_AAA_CS"/>
</dbReference>
<dbReference type="Gene3D" id="1.20.58.80">
    <property type="entry name" value="Phosphotransferase system, lactose/cellobiose-type IIA subunit"/>
    <property type="match status" value="1"/>
</dbReference>
<dbReference type="Pfam" id="PF09336">
    <property type="entry name" value="Vps4_C"/>
    <property type="match status" value="1"/>
</dbReference>
<evidence type="ECO:0000256" key="5">
    <source>
        <dbReference type="ARBA" id="ARBA00022840"/>
    </source>
</evidence>
<organism evidence="11 12">
    <name type="scientific">Paratrimastix pyriformis</name>
    <dbReference type="NCBI Taxonomy" id="342808"/>
    <lineage>
        <taxon>Eukaryota</taxon>
        <taxon>Metamonada</taxon>
        <taxon>Preaxostyla</taxon>
        <taxon>Paratrimastigidae</taxon>
        <taxon>Paratrimastix</taxon>
    </lineage>
</organism>
<evidence type="ECO:0000256" key="2">
    <source>
        <dbReference type="ARBA" id="ARBA00022490"/>
    </source>
</evidence>
<dbReference type="PROSITE" id="PS00674">
    <property type="entry name" value="AAA"/>
    <property type="match status" value="1"/>
</dbReference>
<dbReference type="InterPro" id="IPR028596">
    <property type="entry name" value="KATNA1"/>
</dbReference>
<dbReference type="InterPro" id="IPR041569">
    <property type="entry name" value="AAA_lid_3"/>
</dbReference>
<dbReference type="PANTHER" id="PTHR23074">
    <property type="entry name" value="AAA DOMAIN-CONTAINING"/>
    <property type="match status" value="1"/>
</dbReference>
<proteinExistence type="inferred from homology"/>
<keyword evidence="2 8" id="KW-0963">Cytoplasm</keyword>
<evidence type="ECO:0000259" key="10">
    <source>
        <dbReference type="SMART" id="SM00382"/>
    </source>
</evidence>
<dbReference type="InterPro" id="IPR015415">
    <property type="entry name" value="Spast_Vps4_C"/>
</dbReference>
<dbReference type="EC" id="5.6.1.1" evidence="8"/>
<keyword evidence="3 8" id="KW-0493">Microtubule</keyword>
<dbReference type="Pfam" id="PF17862">
    <property type="entry name" value="AAA_lid_3"/>
    <property type="match status" value="1"/>
</dbReference>
<dbReference type="Pfam" id="PF00004">
    <property type="entry name" value="AAA"/>
    <property type="match status" value="1"/>
</dbReference>
<evidence type="ECO:0000313" key="12">
    <source>
        <dbReference type="Proteomes" id="UP001141327"/>
    </source>
</evidence>
<dbReference type="Pfam" id="PF21126">
    <property type="entry name" value="KATNA1_MIT"/>
    <property type="match status" value="1"/>
</dbReference>
<keyword evidence="7 8" id="KW-0413">Isomerase</keyword>
<keyword evidence="6 8" id="KW-0206">Cytoskeleton</keyword>
<feature type="compositionally biased region" description="Low complexity" evidence="9">
    <location>
        <begin position="133"/>
        <end position="151"/>
    </location>
</feature>
<evidence type="ECO:0000256" key="4">
    <source>
        <dbReference type="ARBA" id="ARBA00022741"/>
    </source>
</evidence>
<evidence type="ECO:0000256" key="3">
    <source>
        <dbReference type="ARBA" id="ARBA00022701"/>
    </source>
</evidence>
<feature type="compositionally biased region" description="Basic and acidic residues" evidence="9">
    <location>
        <begin position="71"/>
        <end position="80"/>
    </location>
</feature>
<sequence length="570" mass="63217">MASDFVSTVKMAREQALLGKYDEALVYMDGVVALLLQRMKQESNQLVQDQWQRLKDSIVAETQTIKDIVQEQRSFKEPPRPKSASRLRTASSESEEPSDELGVRGAGFGEPSRHRRMSGAAPNLGGGERRQSRGFAPAPAPAPGRRSMGRAPSEEPTAWERRMPGYGDVDKPQTGGREDGGPRHNIPRKPPIPKFGRQPSAPPKTGTPQKARGPAPPRGGEDASPPPSGNPHDEEPAERPKFSDGDPALIEAIEHEILDKGPKTKWEDIAGLRDAKQLLLESVLLPRRFPNFFQGLRRPWRGVLLFGPPGTGKTLLAKAVATECESTFFNVHTSTLASKWHGESERLVRTLFNMARFYAPSTVFIDEIDCLGLTRGGSGENEVSRRVKAELLVQMDGACDDSKQVTVLAATNNPWDLDDALRRRLEKRIYIPLPSADSRLELLKISLKGVQIAPDINLEELAARMEGYSGADITNVRARAQKEGGECEDGHVRMVSPAAFLFVCRDAAMMFMRQKLRQLSDTQMRNISEDEFNRPVSKEDFDISLGNVSPSVSPKDLERYQKWFQEYGSA</sequence>
<evidence type="ECO:0000256" key="7">
    <source>
        <dbReference type="ARBA" id="ARBA00023235"/>
    </source>
</evidence>
<evidence type="ECO:0000256" key="6">
    <source>
        <dbReference type="ARBA" id="ARBA00023212"/>
    </source>
</evidence>
<dbReference type="CDD" id="cd21748">
    <property type="entry name" value="Kp60-NTD"/>
    <property type="match status" value="1"/>
</dbReference>
<dbReference type="SUPFAM" id="SSF52540">
    <property type="entry name" value="P-loop containing nucleoside triphosphate hydrolases"/>
    <property type="match status" value="1"/>
</dbReference>
<dbReference type="InterPro" id="IPR050304">
    <property type="entry name" value="MT-severing_AAA_ATPase"/>
</dbReference>
<comment type="catalytic activity">
    <reaction evidence="8">
        <text>n ATP + n H2O + a microtubule = n ADP + n phosphate + (n+1) alpha/beta tubulin heterodimers.</text>
        <dbReference type="EC" id="5.6.1.1"/>
    </reaction>
</comment>
<keyword evidence="4 8" id="KW-0547">Nucleotide-binding</keyword>
<comment type="caution">
    <text evidence="11">The sequence shown here is derived from an EMBL/GenBank/DDBJ whole genome shotgun (WGS) entry which is preliminary data.</text>
</comment>
<dbReference type="InterPro" id="IPR027417">
    <property type="entry name" value="P-loop_NTPase"/>
</dbReference>
<evidence type="ECO:0000313" key="11">
    <source>
        <dbReference type="EMBL" id="KAJ4458826.1"/>
    </source>
</evidence>
<accession>A0ABQ8UK73</accession>
<protein>
    <recommendedName>
        <fullName evidence="8">Katanin p60 ATPase-containing subunit A1</fullName>
        <shortName evidence="8">Katanin p60 subunit A1</shortName>
        <ecNumber evidence="8">5.6.1.1</ecNumber>
    </recommendedName>
    <alternativeName>
        <fullName evidence="8">p60 katanin</fullName>
    </alternativeName>
</protein>
<evidence type="ECO:0000256" key="9">
    <source>
        <dbReference type="SAM" id="MobiDB-lite"/>
    </source>
</evidence>
<dbReference type="Gene3D" id="1.10.8.60">
    <property type="match status" value="1"/>
</dbReference>
<dbReference type="InterPro" id="IPR003593">
    <property type="entry name" value="AAA+_ATPase"/>
</dbReference>
<feature type="binding site" evidence="8">
    <location>
        <begin position="307"/>
        <end position="314"/>
    </location>
    <ligand>
        <name>ATP</name>
        <dbReference type="ChEBI" id="CHEBI:30616"/>
    </ligand>
</feature>
<dbReference type="InterPro" id="IPR048611">
    <property type="entry name" value="KATNA1_MIT"/>
</dbReference>
<comment type="function">
    <text evidence="8">Severs microtubules in an ATP-dependent manner. Microtubule severing may promote rapid reorganization of cellular microtubule arrays.</text>
</comment>
<feature type="compositionally biased region" description="Basic and acidic residues" evidence="9">
    <location>
        <begin position="158"/>
        <end position="182"/>
    </location>
</feature>
<comment type="subcellular location">
    <subcellularLocation>
        <location evidence="1 8">Cytoplasm</location>
        <location evidence="1 8">Cytoskeleton</location>
    </subcellularLocation>
</comment>
<feature type="domain" description="AAA+ ATPase" evidence="10">
    <location>
        <begin position="299"/>
        <end position="435"/>
    </location>
</feature>
<comment type="similarity">
    <text evidence="8">Belongs to the AAA ATPase family. Katanin p60 subunit A1 subfamily.</text>
</comment>
<keyword evidence="5 8" id="KW-0067">ATP-binding</keyword>
<feature type="compositionally biased region" description="Basic and acidic residues" evidence="9">
    <location>
        <begin position="231"/>
        <end position="244"/>
    </location>
</feature>
<dbReference type="HAMAP" id="MF_03023">
    <property type="entry name" value="Katanin_p60_A1"/>
    <property type="match status" value="1"/>
</dbReference>
<dbReference type="SMART" id="SM00382">
    <property type="entry name" value="AAA"/>
    <property type="match status" value="1"/>
</dbReference>
<dbReference type="EMBL" id="JAPMOS010000025">
    <property type="protein sequence ID" value="KAJ4458826.1"/>
    <property type="molecule type" value="Genomic_DNA"/>
</dbReference>
<dbReference type="PANTHER" id="PTHR23074:SF19">
    <property type="entry name" value="KATANIN P60 ATPASE-CONTAINING SUBUNIT A1"/>
    <property type="match status" value="1"/>
</dbReference>
<keyword evidence="12" id="KW-1185">Reference proteome</keyword>
<name>A0ABQ8UK73_9EUKA</name>